<evidence type="ECO:0008006" key="3">
    <source>
        <dbReference type="Google" id="ProtNLM"/>
    </source>
</evidence>
<dbReference type="RefSeq" id="WP_173122413.1">
    <property type="nucleotide sequence ID" value="NZ_JABRWJ010000003.1"/>
</dbReference>
<evidence type="ECO:0000313" key="2">
    <source>
        <dbReference type="Proteomes" id="UP000737171"/>
    </source>
</evidence>
<gene>
    <name evidence="1" type="ORF">HLB44_09870</name>
</gene>
<reference evidence="1 2" key="1">
    <citation type="submission" date="2020-05" db="EMBL/GenBank/DDBJ databases">
        <title>Aquincola sp. isolate from soil.</title>
        <authorList>
            <person name="Han J."/>
            <person name="Kim D.-U."/>
        </authorList>
    </citation>
    <scope>NUCLEOTIDE SEQUENCE [LARGE SCALE GENOMIC DNA]</scope>
    <source>
        <strain evidence="1 2">S2</strain>
    </source>
</reference>
<organism evidence="1 2">
    <name type="scientific">Pseudaquabacterium terrae</name>
    <dbReference type="NCBI Taxonomy" id="2732868"/>
    <lineage>
        <taxon>Bacteria</taxon>
        <taxon>Pseudomonadati</taxon>
        <taxon>Pseudomonadota</taxon>
        <taxon>Betaproteobacteria</taxon>
        <taxon>Burkholderiales</taxon>
        <taxon>Sphaerotilaceae</taxon>
        <taxon>Pseudaquabacterium</taxon>
    </lineage>
</organism>
<name>A0ABX2EF79_9BURK</name>
<protein>
    <recommendedName>
        <fullName evidence="3">DUF3237 domain-containing protein</fullName>
    </recommendedName>
</protein>
<proteinExistence type="predicted"/>
<accession>A0ABX2EF79</accession>
<keyword evidence="2" id="KW-1185">Reference proteome</keyword>
<sequence>MPTDTPTLDGRSFHGVVLERGKTAGDADTLSFEGGRFRSSACDRYGYGDGPYTATARDGAVHFEAETRSAKYGALRWHGVVRGARLDGTLTMMRDGEPAGEKWVLAGEA</sequence>
<evidence type="ECO:0000313" key="1">
    <source>
        <dbReference type="EMBL" id="NRF67290.1"/>
    </source>
</evidence>
<comment type="caution">
    <text evidence="1">The sequence shown here is derived from an EMBL/GenBank/DDBJ whole genome shotgun (WGS) entry which is preliminary data.</text>
</comment>
<dbReference type="EMBL" id="JABRWJ010000003">
    <property type="protein sequence ID" value="NRF67290.1"/>
    <property type="molecule type" value="Genomic_DNA"/>
</dbReference>
<dbReference type="Proteomes" id="UP000737171">
    <property type="component" value="Unassembled WGS sequence"/>
</dbReference>